<dbReference type="RefSeq" id="WP_176807771.1">
    <property type="nucleotide sequence ID" value="NZ_CP055302.1"/>
</dbReference>
<reference evidence="3 4" key="1">
    <citation type="submission" date="2020-06" db="EMBL/GenBank/DDBJ databases">
        <title>Mannheimia pernigra sp. nov. isolated from bovine respiratory tract.</title>
        <authorList>
            <person name="Kuhnert P."/>
            <person name="Akarsu-Egger H."/>
        </authorList>
    </citation>
    <scope>NUCLEOTIDE SEQUENCE [LARGE SCALE GENOMIC DNA]</scope>
    <source>
        <strain evidence="2 4">17CN0883</strain>
        <strain evidence="1 3">BNO311</strain>
    </source>
</reference>
<evidence type="ECO:0000313" key="2">
    <source>
        <dbReference type="EMBL" id="QLB41714.1"/>
    </source>
</evidence>
<dbReference type="AlphaFoldDB" id="A0A7H8UTN4"/>
<accession>A0A7H8UM23</accession>
<protein>
    <submittedName>
        <fullName evidence="1">Uncharacterized protein</fullName>
    </submittedName>
</protein>
<dbReference type="EMBL" id="CP055305">
    <property type="protein sequence ID" value="QLB41714.1"/>
    <property type="molecule type" value="Genomic_DNA"/>
</dbReference>
<evidence type="ECO:0000313" key="1">
    <source>
        <dbReference type="EMBL" id="QLB39793.1"/>
    </source>
</evidence>
<dbReference type="Proteomes" id="UP000509660">
    <property type="component" value="Chromosome"/>
</dbReference>
<dbReference type="Proteomes" id="UP000509784">
    <property type="component" value="Chromosome"/>
</dbReference>
<organism evidence="1 3">
    <name type="scientific">Mannheimia pernigra</name>
    <dbReference type="NCBI Taxonomy" id="111844"/>
    <lineage>
        <taxon>Bacteria</taxon>
        <taxon>Pseudomonadati</taxon>
        <taxon>Pseudomonadota</taxon>
        <taxon>Gammaproteobacteria</taxon>
        <taxon>Pasteurellales</taxon>
        <taxon>Pasteurellaceae</taxon>
        <taxon>Mannheimia</taxon>
    </lineage>
</organism>
<proteinExistence type="predicted"/>
<dbReference type="EMBL" id="CP055306">
    <property type="protein sequence ID" value="QLB39793.1"/>
    <property type="molecule type" value="Genomic_DNA"/>
</dbReference>
<gene>
    <name evidence="1" type="ORF">HV559_02280</name>
    <name evidence="2" type="ORF">HV560_02085</name>
</gene>
<keyword evidence="3" id="KW-1185">Reference proteome</keyword>
<sequence length="124" mass="14441">MQLLEDLDIVAEVLEYEEGSDKSVWGEPYLCEIKFDSSTEELRIKIEYELDDGQPTTFVTFMGKRDPSNPLAFNLISNKPDVDNSTIQLETSFDGEFWYFEGYFYAHNDGKIECRDIYINQVEP</sequence>
<name>A0A7H8UTN4_9PAST</name>
<accession>A0A7H8UTN4</accession>
<dbReference type="KEGG" id="mpeg:HV560_02085"/>
<evidence type="ECO:0000313" key="4">
    <source>
        <dbReference type="Proteomes" id="UP000509784"/>
    </source>
</evidence>
<evidence type="ECO:0000313" key="3">
    <source>
        <dbReference type="Proteomes" id="UP000509660"/>
    </source>
</evidence>